<reference evidence="1" key="1">
    <citation type="submission" date="2023-03" db="EMBL/GenBank/DDBJ databases">
        <title>Mating type loci evolution in Malassezia.</title>
        <authorList>
            <person name="Coelho M.A."/>
        </authorList>
    </citation>
    <scope>NUCLEOTIDE SEQUENCE</scope>
    <source>
        <strain evidence="1">CBS 9557</strain>
    </source>
</reference>
<dbReference type="AlphaFoldDB" id="A0AAF0EKW4"/>
<name>A0AAF0EKW4_9BASI</name>
<evidence type="ECO:0000313" key="2">
    <source>
        <dbReference type="Proteomes" id="UP001213623"/>
    </source>
</evidence>
<gene>
    <name evidence="1" type="ORF">MNAN1_001666</name>
</gene>
<proteinExistence type="predicted"/>
<protein>
    <recommendedName>
        <fullName evidence="3">BTB domain-containing protein</fullName>
    </recommendedName>
</protein>
<evidence type="ECO:0008006" key="3">
    <source>
        <dbReference type="Google" id="ProtNLM"/>
    </source>
</evidence>
<sequence>MMPPLPLAESPVMELHHERSHAFRMDWVSDLKTLYRLRPKSDAVWRPIGPGSFSAHRDLVAFRARRPIREALLGHKRLFRREYRVPWPASLLESVLAWAYTGAEPEIPALARALRCSEAEAQAHVAHDLAQDWRAWAEAHPAGSGGALHQAVVSLRCPALCELPWITLPIATQHQVASLLHTGGLASTNCTIPELLACADLLYAFGWSQAAQLVDTAACAQAAWPQARGYMSRAVAFDDKPLQASLLAWMSTSPQGTAVLPVVPRALYVPLCAQLEAHASASTLLAFVKAMHEAQALPPAMHPLIRSRFLAMLETPQGQALVVASDPLLQELVSILLTTLRAESAPGLYAMLVGNVMLADDRPLPTGPAWDVLEHARRTLVEFLQHHWMEARAAHAFDPLARWCIKELADELDVDAAALPLSQTKRAFAA</sequence>
<dbReference type="Proteomes" id="UP001213623">
    <property type="component" value="Chromosome 3"/>
</dbReference>
<keyword evidence="2" id="KW-1185">Reference proteome</keyword>
<accession>A0AAF0EKW4</accession>
<dbReference type="EMBL" id="CP119894">
    <property type="protein sequence ID" value="WFD26681.1"/>
    <property type="molecule type" value="Genomic_DNA"/>
</dbReference>
<evidence type="ECO:0000313" key="1">
    <source>
        <dbReference type="EMBL" id="WFD26681.1"/>
    </source>
</evidence>
<organism evidence="1 2">
    <name type="scientific">Malassezia nana</name>
    <dbReference type="NCBI Taxonomy" id="180528"/>
    <lineage>
        <taxon>Eukaryota</taxon>
        <taxon>Fungi</taxon>
        <taxon>Dikarya</taxon>
        <taxon>Basidiomycota</taxon>
        <taxon>Ustilaginomycotina</taxon>
        <taxon>Malasseziomycetes</taxon>
        <taxon>Malasseziales</taxon>
        <taxon>Malasseziaceae</taxon>
        <taxon>Malassezia</taxon>
    </lineage>
</organism>